<organism evidence="2 3">
    <name type="scientific">Orbilia blumenaviensis</name>
    <dbReference type="NCBI Taxonomy" id="1796055"/>
    <lineage>
        <taxon>Eukaryota</taxon>
        <taxon>Fungi</taxon>
        <taxon>Dikarya</taxon>
        <taxon>Ascomycota</taxon>
        <taxon>Pezizomycotina</taxon>
        <taxon>Orbiliomycetes</taxon>
        <taxon>Orbiliales</taxon>
        <taxon>Orbiliaceae</taxon>
        <taxon>Orbilia</taxon>
    </lineage>
</organism>
<evidence type="ECO:0000313" key="2">
    <source>
        <dbReference type="EMBL" id="KAK6362803.1"/>
    </source>
</evidence>
<dbReference type="EMBL" id="JAVHNS010000001">
    <property type="protein sequence ID" value="KAK6362803.1"/>
    <property type="molecule type" value="Genomic_DNA"/>
</dbReference>
<feature type="compositionally biased region" description="Low complexity" evidence="1">
    <location>
        <begin position="262"/>
        <end position="290"/>
    </location>
</feature>
<evidence type="ECO:0000313" key="3">
    <source>
        <dbReference type="Proteomes" id="UP001373714"/>
    </source>
</evidence>
<sequence length="489" mass="55932">MTATQGGPIAAVLPPLLRLPHEIHYQIISHLLDAIYGGVDFIFESPVQTKQWRQEMNFLGVERNGIHRSHELPCTVTISCPNPIYALPPSLLKVCTTLTNIITTTCASYRSLLEARLSKSLTGNPPYRYITPTPTNLSPEFLHHISRGRIIFAGYAVNTIPTLNTLPEAVLNAVSWAYFTRTNISLRHSANAFGENMWIRPSRFGYDQEFYYSLRFLRPFMPDILSLKLPNLQKISMGIPRAYNNTRHHHHHHHHHHHYNRNNHNNSINNSTNNNNNNNNNHNNTTTTTTQQSITPDALIWLFHKFRTQEISSFEIIYENDKSTWMTPRDGSTRSLDDVGFSCVDWEPLTRTRGAYTSFIGGGDTSYFWIPSYTLGPRFITGTRMYGLLLKMTKLKEKELAKRGRYVRNWDPKEEREEEVLEEAVVWKVQNSTAGQENKVVEMLVMEPRKVSWQQNAEGGSGSGNGSNQRVPAYTCWCRDCGGRRPDGL</sequence>
<dbReference type="Proteomes" id="UP001373714">
    <property type="component" value="Unassembled WGS sequence"/>
</dbReference>
<proteinExistence type="predicted"/>
<protein>
    <submittedName>
        <fullName evidence="2">Uncharacterized protein</fullName>
    </submittedName>
</protein>
<evidence type="ECO:0000256" key="1">
    <source>
        <dbReference type="SAM" id="MobiDB-lite"/>
    </source>
</evidence>
<feature type="region of interest" description="Disordered" evidence="1">
    <location>
        <begin position="248"/>
        <end position="291"/>
    </location>
</feature>
<dbReference type="AlphaFoldDB" id="A0AAV9VL81"/>
<keyword evidence="3" id="KW-1185">Reference proteome</keyword>
<name>A0AAV9VL81_9PEZI</name>
<feature type="compositionally biased region" description="Basic residues" evidence="1">
    <location>
        <begin position="248"/>
        <end position="261"/>
    </location>
</feature>
<gene>
    <name evidence="2" type="ORF">TWF730_000258</name>
</gene>
<comment type="caution">
    <text evidence="2">The sequence shown here is derived from an EMBL/GenBank/DDBJ whole genome shotgun (WGS) entry which is preliminary data.</text>
</comment>
<accession>A0AAV9VL81</accession>
<reference evidence="2 3" key="1">
    <citation type="submission" date="2019-10" db="EMBL/GenBank/DDBJ databases">
        <authorList>
            <person name="Palmer J.M."/>
        </authorList>
    </citation>
    <scope>NUCLEOTIDE SEQUENCE [LARGE SCALE GENOMIC DNA]</scope>
    <source>
        <strain evidence="2 3">TWF730</strain>
    </source>
</reference>